<evidence type="ECO:0000256" key="8">
    <source>
        <dbReference type="ARBA" id="ARBA00038435"/>
    </source>
</evidence>
<evidence type="ECO:0000256" key="7">
    <source>
        <dbReference type="ARBA" id="ARBA00023136"/>
    </source>
</evidence>
<dbReference type="Proteomes" id="UP001224359">
    <property type="component" value="Unassembled WGS sequence"/>
</dbReference>
<reference evidence="11 12" key="1">
    <citation type="submission" date="2023-07" db="EMBL/GenBank/DDBJ databases">
        <title>Genomic Encyclopedia of Type Strains, Phase IV (KMG-IV): sequencing the most valuable type-strain genomes for metagenomic binning, comparative biology and taxonomic classification.</title>
        <authorList>
            <person name="Goeker M."/>
        </authorList>
    </citation>
    <scope>NUCLEOTIDE SEQUENCE [LARGE SCALE GENOMIC DNA]</scope>
    <source>
        <strain evidence="11 12">DSM 16460</strain>
    </source>
</reference>
<evidence type="ECO:0000256" key="3">
    <source>
        <dbReference type="ARBA" id="ARBA00022449"/>
    </source>
</evidence>
<feature type="transmembrane region" description="Helical" evidence="9">
    <location>
        <begin position="429"/>
        <end position="451"/>
    </location>
</feature>
<feature type="transmembrane region" description="Helical" evidence="9">
    <location>
        <begin position="12"/>
        <end position="30"/>
    </location>
</feature>
<sequence>MADKHDFRIPGWEAALILLSMLAIIGVSLVSFGADPHVPILFIIMGLIVWGKLRRFEWKSIENGMVKGVQSGIVPVIIFLLIGVLIAVWMKSGTIPTLITYSFNIISVDYFLVSVFIVTSIIAVFVGSSFTTVSTIGVAFIAIATALDVNLAMAAGAIVSGAMFGDKMSPMSDTTNLASSVSQVDLFEHIRHMLWTTIPAFVITALAFVFLKFDSTQANISQVESLIQVFQTETTVHWIAIVPALLMLLAAVKKLPAIPTILLGIVSGFLASLVLQVGSVNISEWMTVVQAGFETSTGNEQVDSIINRGGIQSMMWAVSLLLLALSMGGMLSELNVINSLMAAIHNWVETRGKAVLSTVLTGIGINLTLGEQYMSVILPGEAYASRYQEMGYEGKHLSKVLESSGTVINPLIPYGVSGVFMASVLGVPVLSYLPFAFFCLLCPIITIIYGFTGISMKRQTEVVSNMDPSVSSS</sequence>
<keyword evidence="3" id="KW-0050">Antiport</keyword>
<comment type="similarity">
    <text evidence="8">Belongs to the NhaC Na(+)/H(+) (TC 2.A.35) antiporter family.</text>
</comment>
<dbReference type="PANTHER" id="PTHR33451">
    <property type="entry name" value="MALATE-2H(+)/NA(+)-LACTATE ANTIPORTER"/>
    <property type="match status" value="1"/>
</dbReference>
<evidence type="ECO:0000256" key="4">
    <source>
        <dbReference type="ARBA" id="ARBA00022475"/>
    </source>
</evidence>
<dbReference type="InterPro" id="IPR004770">
    <property type="entry name" value="Na/H_antiport_NhaC"/>
</dbReference>
<dbReference type="PANTHER" id="PTHR33451:SF6">
    <property type="entry name" value="NA(+)_H(+) ANTIPORTER NHAC"/>
    <property type="match status" value="1"/>
</dbReference>
<feature type="domain" description="Na+/H+ antiporter NhaC-like C-terminal" evidence="10">
    <location>
        <begin position="161"/>
        <end position="454"/>
    </location>
</feature>
<protein>
    <submittedName>
        <fullName evidence="11">NhaC family Na+:H+ antiporter</fullName>
    </submittedName>
</protein>
<evidence type="ECO:0000256" key="2">
    <source>
        <dbReference type="ARBA" id="ARBA00022448"/>
    </source>
</evidence>
<feature type="transmembrane region" description="Helical" evidence="9">
    <location>
        <begin position="234"/>
        <end position="252"/>
    </location>
</feature>
<evidence type="ECO:0000313" key="12">
    <source>
        <dbReference type="Proteomes" id="UP001224359"/>
    </source>
</evidence>
<name>A0ABT9VF18_9BACI</name>
<dbReference type="Pfam" id="PF03553">
    <property type="entry name" value="Na_H_antiporter"/>
    <property type="match status" value="1"/>
</dbReference>
<gene>
    <name evidence="11" type="ORF">J2S77_001419</name>
</gene>
<keyword evidence="4" id="KW-1003">Cell membrane</keyword>
<evidence type="ECO:0000256" key="5">
    <source>
        <dbReference type="ARBA" id="ARBA00022692"/>
    </source>
</evidence>
<keyword evidence="5 9" id="KW-0812">Transmembrane</keyword>
<feature type="transmembrane region" description="Helical" evidence="9">
    <location>
        <begin position="314"/>
        <end position="331"/>
    </location>
</feature>
<dbReference type="InterPro" id="IPR052180">
    <property type="entry name" value="NhaC_Na-H+_Antiporter"/>
</dbReference>
<evidence type="ECO:0000256" key="6">
    <source>
        <dbReference type="ARBA" id="ARBA00022989"/>
    </source>
</evidence>
<keyword evidence="2" id="KW-0813">Transport</keyword>
<organism evidence="11 12">
    <name type="scientific">Alkalibacillus salilacus</name>
    <dbReference type="NCBI Taxonomy" id="284582"/>
    <lineage>
        <taxon>Bacteria</taxon>
        <taxon>Bacillati</taxon>
        <taxon>Bacillota</taxon>
        <taxon>Bacilli</taxon>
        <taxon>Bacillales</taxon>
        <taxon>Bacillaceae</taxon>
        <taxon>Alkalibacillus</taxon>
    </lineage>
</organism>
<evidence type="ECO:0000256" key="9">
    <source>
        <dbReference type="SAM" id="Phobius"/>
    </source>
</evidence>
<comment type="subcellular location">
    <subcellularLocation>
        <location evidence="1">Cell membrane</location>
        <topology evidence="1">Multi-pass membrane protein</topology>
    </subcellularLocation>
</comment>
<feature type="transmembrane region" description="Helical" evidence="9">
    <location>
        <begin position="73"/>
        <end position="90"/>
    </location>
</feature>
<feature type="transmembrane region" description="Helical" evidence="9">
    <location>
        <begin position="110"/>
        <end position="131"/>
    </location>
</feature>
<feature type="transmembrane region" description="Helical" evidence="9">
    <location>
        <begin position="36"/>
        <end position="53"/>
    </location>
</feature>
<accession>A0ABT9VF18</accession>
<dbReference type="InterPro" id="IPR018461">
    <property type="entry name" value="Na/H_Antiport_NhaC-like_C"/>
</dbReference>
<keyword evidence="12" id="KW-1185">Reference proteome</keyword>
<evidence type="ECO:0000313" key="11">
    <source>
        <dbReference type="EMBL" id="MDQ0159455.1"/>
    </source>
</evidence>
<dbReference type="EMBL" id="JAUSTQ010000004">
    <property type="protein sequence ID" value="MDQ0159455.1"/>
    <property type="molecule type" value="Genomic_DNA"/>
</dbReference>
<evidence type="ECO:0000256" key="1">
    <source>
        <dbReference type="ARBA" id="ARBA00004651"/>
    </source>
</evidence>
<comment type="caution">
    <text evidence="11">The sequence shown here is derived from an EMBL/GenBank/DDBJ whole genome shotgun (WGS) entry which is preliminary data.</text>
</comment>
<feature type="transmembrane region" description="Helical" evidence="9">
    <location>
        <begin position="258"/>
        <end position="277"/>
    </location>
</feature>
<dbReference type="NCBIfam" id="TIGR00931">
    <property type="entry name" value="antiport_nhaC"/>
    <property type="match status" value="1"/>
</dbReference>
<proteinExistence type="inferred from homology"/>
<keyword evidence="6 9" id="KW-1133">Transmembrane helix</keyword>
<keyword evidence="7 9" id="KW-0472">Membrane</keyword>
<feature type="transmembrane region" description="Helical" evidence="9">
    <location>
        <begin position="138"/>
        <end position="164"/>
    </location>
</feature>
<dbReference type="RefSeq" id="WP_306975947.1">
    <property type="nucleotide sequence ID" value="NZ_JAUSTQ010000004.1"/>
</dbReference>
<evidence type="ECO:0000259" key="10">
    <source>
        <dbReference type="Pfam" id="PF03553"/>
    </source>
</evidence>
<feature type="transmembrane region" description="Helical" evidence="9">
    <location>
        <begin position="193"/>
        <end position="213"/>
    </location>
</feature>